<keyword evidence="3" id="KW-1185">Reference proteome</keyword>
<sequence>MSDWLNIFVFVLAPWTLVFCPGMVFNPSHLSSLDLPEVRPWNDLEWSQDICNGLLGNLNVLVVSSQWTPTRAPRTSTMSPAAHISGPVAPARVLRTYHKYHIQHSPGTGFSPQT</sequence>
<organism evidence="2 3">
    <name type="scientific">Mycena rosella</name>
    <name type="common">Pink bonnet</name>
    <name type="synonym">Agaricus rosellus</name>
    <dbReference type="NCBI Taxonomy" id="1033263"/>
    <lineage>
        <taxon>Eukaryota</taxon>
        <taxon>Fungi</taxon>
        <taxon>Dikarya</taxon>
        <taxon>Basidiomycota</taxon>
        <taxon>Agaricomycotina</taxon>
        <taxon>Agaricomycetes</taxon>
        <taxon>Agaricomycetidae</taxon>
        <taxon>Agaricales</taxon>
        <taxon>Marasmiineae</taxon>
        <taxon>Mycenaceae</taxon>
        <taxon>Mycena</taxon>
    </lineage>
</organism>
<evidence type="ECO:0000256" key="1">
    <source>
        <dbReference type="SAM" id="Phobius"/>
    </source>
</evidence>
<comment type="caution">
    <text evidence="2">The sequence shown here is derived from an EMBL/GenBank/DDBJ whole genome shotgun (WGS) entry which is preliminary data.</text>
</comment>
<keyword evidence="1" id="KW-0472">Membrane</keyword>
<dbReference type="Proteomes" id="UP001221757">
    <property type="component" value="Unassembled WGS sequence"/>
</dbReference>
<keyword evidence="1" id="KW-0812">Transmembrane</keyword>
<dbReference type="AlphaFoldDB" id="A0AAD7CNS0"/>
<protein>
    <submittedName>
        <fullName evidence="2">Uncharacterized protein</fullName>
    </submittedName>
</protein>
<name>A0AAD7CNS0_MYCRO</name>
<evidence type="ECO:0000313" key="3">
    <source>
        <dbReference type="Proteomes" id="UP001221757"/>
    </source>
</evidence>
<dbReference type="EMBL" id="JARKIE010000359">
    <property type="protein sequence ID" value="KAJ7651784.1"/>
    <property type="molecule type" value="Genomic_DNA"/>
</dbReference>
<evidence type="ECO:0000313" key="2">
    <source>
        <dbReference type="EMBL" id="KAJ7651784.1"/>
    </source>
</evidence>
<keyword evidence="1" id="KW-1133">Transmembrane helix</keyword>
<reference evidence="2" key="1">
    <citation type="submission" date="2023-03" db="EMBL/GenBank/DDBJ databases">
        <title>Massive genome expansion in bonnet fungi (Mycena s.s.) driven by repeated elements and novel gene families across ecological guilds.</title>
        <authorList>
            <consortium name="Lawrence Berkeley National Laboratory"/>
            <person name="Harder C.B."/>
            <person name="Miyauchi S."/>
            <person name="Viragh M."/>
            <person name="Kuo A."/>
            <person name="Thoen E."/>
            <person name="Andreopoulos B."/>
            <person name="Lu D."/>
            <person name="Skrede I."/>
            <person name="Drula E."/>
            <person name="Henrissat B."/>
            <person name="Morin E."/>
            <person name="Kohler A."/>
            <person name="Barry K."/>
            <person name="LaButti K."/>
            <person name="Morin E."/>
            <person name="Salamov A."/>
            <person name="Lipzen A."/>
            <person name="Mereny Z."/>
            <person name="Hegedus B."/>
            <person name="Baldrian P."/>
            <person name="Stursova M."/>
            <person name="Weitz H."/>
            <person name="Taylor A."/>
            <person name="Grigoriev I.V."/>
            <person name="Nagy L.G."/>
            <person name="Martin F."/>
            <person name="Kauserud H."/>
        </authorList>
    </citation>
    <scope>NUCLEOTIDE SEQUENCE</scope>
    <source>
        <strain evidence="2">CBHHK067</strain>
    </source>
</reference>
<feature type="transmembrane region" description="Helical" evidence="1">
    <location>
        <begin position="6"/>
        <end position="25"/>
    </location>
</feature>
<proteinExistence type="predicted"/>
<gene>
    <name evidence="2" type="ORF">B0H17DRAFT_1147626</name>
</gene>
<accession>A0AAD7CNS0</accession>